<organism evidence="1 2">
    <name type="scientific">Lysinibacillus pakistanensis</name>
    <dbReference type="NCBI Taxonomy" id="759811"/>
    <lineage>
        <taxon>Bacteria</taxon>
        <taxon>Bacillati</taxon>
        <taxon>Bacillota</taxon>
        <taxon>Bacilli</taxon>
        <taxon>Bacillales</taxon>
        <taxon>Bacillaceae</taxon>
        <taxon>Lysinibacillus</taxon>
    </lineage>
</organism>
<protein>
    <submittedName>
        <fullName evidence="1">Uncharacterized protein</fullName>
    </submittedName>
</protein>
<evidence type="ECO:0000313" key="2">
    <source>
        <dbReference type="Proteomes" id="UP000373269"/>
    </source>
</evidence>
<dbReference type="Proteomes" id="UP000373269">
    <property type="component" value="Chromosome"/>
</dbReference>
<reference evidence="1 2" key="1">
    <citation type="submission" date="2019-11" db="EMBL/GenBank/DDBJ databases">
        <title>Whole Genome Sequencing and Comparative Genomic Analyses of Lysinibacillus pakistanensis LZH-9, a Halotolerant Strain with Excellent COD Removal Capability.</title>
        <authorList>
            <person name="Zhou H."/>
        </authorList>
    </citation>
    <scope>NUCLEOTIDE SEQUENCE [LARGE SCALE GENOMIC DNA]</scope>
    <source>
        <strain evidence="1 2">LZH-9</strain>
    </source>
</reference>
<evidence type="ECO:0000313" key="1">
    <source>
        <dbReference type="EMBL" id="QGG50326.1"/>
    </source>
</evidence>
<gene>
    <name evidence="1" type="ORF">GDS87_04925</name>
</gene>
<accession>A0ABX6D747</accession>
<dbReference type="EMBL" id="CP045835">
    <property type="protein sequence ID" value="QGG50326.1"/>
    <property type="molecule type" value="Genomic_DNA"/>
</dbReference>
<proteinExistence type="predicted"/>
<name>A0ABX6D747_9BACI</name>
<keyword evidence="2" id="KW-1185">Reference proteome</keyword>
<dbReference type="RefSeq" id="WP_369594789.1">
    <property type="nucleotide sequence ID" value="NZ_CP045835.1"/>
</dbReference>
<sequence length="50" mass="5332">MLKQESIPAVVCHASLCLVDDISGAFIIFIHPTLEGEMNEDKASGGCHGF</sequence>